<protein>
    <submittedName>
        <fullName evidence="4">Uncharacterized protein</fullName>
    </submittedName>
</protein>
<keyword evidence="2" id="KW-0812">Transmembrane</keyword>
<sequence>MKRTRKLFTLVSLLVLVQFCYGWSHPNSCGDGSEDQPQANPTPAATPASSATLLSESGSSSSSSSPSSSPGSDGSSSACDCSLKPTLVSTSVGSGSSTSSAASDIARQLYDRFQAGDEVDQMLLNEIPSSVQARLENVSLTFEDLPGLMQRAVLWDTGFAVTSDQQAVQLWTLDNRSMADIAMSVDEFEASGCEAVSCTASNGESIEMYSTCSHGPVQMLAASKCVIETFESDESSNATMWSTNGNSSMIPDVRAVKNEGTAECDCVYTVYSIHTATAAEQTTITDECPVGEWSGSLVIPCYGNDSVPESVATRITTPKGTDWVTRWILEHEKPSATSESSAPSQGSASATTESGKGSDSGFSLWWLLLILLIVLLLIVATIVACRHCHRLSRFHTPPDNTTYIFVGGRMWAVEDESHGRGAGYWLRFANWCRKTFNFFN</sequence>
<evidence type="ECO:0000256" key="2">
    <source>
        <dbReference type="SAM" id="Phobius"/>
    </source>
</evidence>
<feature type="compositionally biased region" description="Low complexity" evidence="1">
    <location>
        <begin position="41"/>
        <end position="77"/>
    </location>
</feature>
<organism evidence="4 5">
    <name type="scientific">Phytophthora nicotianae P1976</name>
    <dbReference type="NCBI Taxonomy" id="1317066"/>
    <lineage>
        <taxon>Eukaryota</taxon>
        <taxon>Sar</taxon>
        <taxon>Stramenopiles</taxon>
        <taxon>Oomycota</taxon>
        <taxon>Peronosporomycetes</taxon>
        <taxon>Peronosporales</taxon>
        <taxon>Peronosporaceae</taxon>
        <taxon>Phytophthora</taxon>
    </lineage>
</organism>
<feature type="signal peptide" evidence="3">
    <location>
        <begin position="1"/>
        <end position="22"/>
    </location>
</feature>
<feature type="region of interest" description="Disordered" evidence="1">
    <location>
        <begin position="333"/>
        <end position="358"/>
    </location>
</feature>
<keyword evidence="3" id="KW-0732">Signal</keyword>
<dbReference type="OrthoDB" id="126084at2759"/>
<keyword evidence="2" id="KW-0472">Membrane</keyword>
<evidence type="ECO:0000313" key="4">
    <source>
        <dbReference type="EMBL" id="ETO65894.1"/>
    </source>
</evidence>
<accession>A0A080ZGY3</accession>
<evidence type="ECO:0000256" key="1">
    <source>
        <dbReference type="SAM" id="MobiDB-lite"/>
    </source>
</evidence>
<dbReference type="Proteomes" id="UP000028582">
    <property type="component" value="Unassembled WGS sequence"/>
</dbReference>
<evidence type="ECO:0000313" key="5">
    <source>
        <dbReference type="Proteomes" id="UP000028582"/>
    </source>
</evidence>
<name>A0A080ZGY3_PHYNI</name>
<proteinExistence type="predicted"/>
<evidence type="ECO:0000256" key="3">
    <source>
        <dbReference type="SAM" id="SignalP"/>
    </source>
</evidence>
<feature type="transmembrane region" description="Helical" evidence="2">
    <location>
        <begin position="364"/>
        <end position="385"/>
    </location>
</feature>
<dbReference type="AlphaFoldDB" id="A0A080ZGY3"/>
<keyword evidence="2" id="KW-1133">Transmembrane helix</keyword>
<feature type="compositionally biased region" description="Low complexity" evidence="1">
    <location>
        <begin position="335"/>
        <end position="352"/>
    </location>
</feature>
<feature type="region of interest" description="Disordered" evidence="1">
    <location>
        <begin position="30"/>
        <end position="77"/>
    </location>
</feature>
<dbReference type="EMBL" id="ANJA01003129">
    <property type="protein sequence ID" value="ETO65894.1"/>
    <property type="molecule type" value="Genomic_DNA"/>
</dbReference>
<feature type="chain" id="PRO_5001753157" evidence="3">
    <location>
        <begin position="23"/>
        <end position="440"/>
    </location>
</feature>
<comment type="caution">
    <text evidence="4">The sequence shown here is derived from an EMBL/GenBank/DDBJ whole genome shotgun (WGS) entry which is preliminary data.</text>
</comment>
<reference evidence="4 5" key="1">
    <citation type="submission" date="2013-11" db="EMBL/GenBank/DDBJ databases">
        <title>The Genome Sequence of Phytophthora parasitica P1976.</title>
        <authorList>
            <consortium name="The Broad Institute Genomics Platform"/>
            <person name="Russ C."/>
            <person name="Tyler B."/>
            <person name="Panabieres F."/>
            <person name="Shan W."/>
            <person name="Tripathy S."/>
            <person name="Grunwald N."/>
            <person name="Machado M."/>
            <person name="Johnson C.S."/>
            <person name="Walker B."/>
            <person name="Young S."/>
            <person name="Zeng Q."/>
            <person name="Gargeya S."/>
            <person name="Fitzgerald M."/>
            <person name="Haas B."/>
            <person name="Abouelleil A."/>
            <person name="Allen A.W."/>
            <person name="Alvarado L."/>
            <person name="Arachchi H.M."/>
            <person name="Berlin A.M."/>
            <person name="Chapman S.B."/>
            <person name="Gainer-Dewar J."/>
            <person name="Goldberg J."/>
            <person name="Griggs A."/>
            <person name="Gujja S."/>
            <person name="Hansen M."/>
            <person name="Howarth C."/>
            <person name="Imamovic A."/>
            <person name="Ireland A."/>
            <person name="Larimer J."/>
            <person name="McCowan C."/>
            <person name="Murphy C."/>
            <person name="Pearson M."/>
            <person name="Poon T.W."/>
            <person name="Priest M."/>
            <person name="Roberts A."/>
            <person name="Saif S."/>
            <person name="Shea T."/>
            <person name="Sisk P."/>
            <person name="Sykes S."/>
            <person name="Wortman J."/>
            <person name="Nusbaum C."/>
            <person name="Birren B."/>
        </authorList>
    </citation>
    <scope>NUCLEOTIDE SEQUENCE [LARGE SCALE GENOMIC DNA]</scope>
    <source>
        <strain evidence="4 5">P1976</strain>
    </source>
</reference>
<gene>
    <name evidence="4" type="ORF">F444_16828</name>
</gene>